<proteinExistence type="predicted"/>
<dbReference type="AlphaFoldDB" id="A0A167NWP5"/>
<organism evidence="1 2">
    <name type="scientific">Phycomyces blakesleeanus (strain ATCC 8743b / DSM 1359 / FGSC 10004 / NBRC 33097 / NRRL 1555)</name>
    <dbReference type="NCBI Taxonomy" id="763407"/>
    <lineage>
        <taxon>Eukaryota</taxon>
        <taxon>Fungi</taxon>
        <taxon>Fungi incertae sedis</taxon>
        <taxon>Mucoromycota</taxon>
        <taxon>Mucoromycotina</taxon>
        <taxon>Mucoromycetes</taxon>
        <taxon>Mucorales</taxon>
        <taxon>Phycomycetaceae</taxon>
        <taxon>Phycomyces</taxon>
    </lineage>
</organism>
<dbReference type="GeneID" id="28991680"/>
<accession>A0A167NWP5</accession>
<sequence>MILGGGQRTARQWCLVLTRACGNQSSSGYNHIAVHQSLKSYHIWTLWLLNFSDTINQSVSWSVGQRLKAAYNQPGYLLILM</sequence>
<dbReference type="InParanoid" id="A0A167NWP5"/>
<name>A0A167NWP5_PHYB8</name>
<protein>
    <submittedName>
        <fullName evidence="1">Uncharacterized protein</fullName>
    </submittedName>
</protein>
<evidence type="ECO:0000313" key="1">
    <source>
        <dbReference type="EMBL" id="OAD76768.1"/>
    </source>
</evidence>
<gene>
    <name evidence="1" type="ORF">PHYBLDRAFT_142275</name>
</gene>
<evidence type="ECO:0000313" key="2">
    <source>
        <dbReference type="Proteomes" id="UP000077315"/>
    </source>
</evidence>
<dbReference type="EMBL" id="KV440975">
    <property type="protein sequence ID" value="OAD76768.1"/>
    <property type="molecule type" value="Genomic_DNA"/>
</dbReference>
<keyword evidence="2" id="KW-1185">Reference proteome</keyword>
<dbReference type="Proteomes" id="UP000077315">
    <property type="component" value="Unassembled WGS sequence"/>
</dbReference>
<dbReference type="VEuPathDB" id="FungiDB:PHYBLDRAFT_142275"/>
<dbReference type="RefSeq" id="XP_018294808.1">
    <property type="nucleotide sequence ID" value="XM_018430774.1"/>
</dbReference>
<reference evidence="2" key="1">
    <citation type="submission" date="2015-06" db="EMBL/GenBank/DDBJ databases">
        <title>Expansion of signal transduction pathways in fungi by whole-genome duplication.</title>
        <authorList>
            <consortium name="DOE Joint Genome Institute"/>
            <person name="Corrochano L.M."/>
            <person name="Kuo A."/>
            <person name="Marcet-Houben M."/>
            <person name="Polaino S."/>
            <person name="Salamov A."/>
            <person name="Villalobos J.M."/>
            <person name="Alvarez M.I."/>
            <person name="Avalos J."/>
            <person name="Benito E.P."/>
            <person name="Benoit I."/>
            <person name="Burger G."/>
            <person name="Camino L.P."/>
            <person name="Canovas D."/>
            <person name="Cerda-Olmedo E."/>
            <person name="Cheng J.-F."/>
            <person name="Dominguez A."/>
            <person name="Elias M."/>
            <person name="Eslava A.P."/>
            <person name="Glaser F."/>
            <person name="Grimwood J."/>
            <person name="Gutierrez G."/>
            <person name="Heitman J."/>
            <person name="Henrissat B."/>
            <person name="Iturriaga E.A."/>
            <person name="Lang B.F."/>
            <person name="Lavin J.L."/>
            <person name="Lee S."/>
            <person name="Li W."/>
            <person name="Lindquist E."/>
            <person name="Lopez-Garcia S."/>
            <person name="Luque E.M."/>
            <person name="Marcos A.T."/>
            <person name="Martin J."/>
            <person name="McCluskey K."/>
            <person name="Medina H.R."/>
            <person name="Miralles-Duran A."/>
            <person name="Miyazaki A."/>
            <person name="Munoz-Torres E."/>
            <person name="Oguiza J.A."/>
            <person name="Ohm R."/>
            <person name="Olmedo M."/>
            <person name="Orejas M."/>
            <person name="Ortiz-Castellanos L."/>
            <person name="Pisabarro A.G."/>
            <person name="Rodriguez-Romero J."/>
            <person name="Ruiz-Herrera J."/>
            <person name="Ruiz-Vazquez R."/>
            <person name="Sanz C."/>
            <person name="Schackwitz W."/>
            <person name="Schmutz J."/>
            <person name="Shahriari M."/>
            <person name="Shelest E."/>
            <person name="Silva-Franco F."/>
            <person name="Soanes D."/>
            <person name="Syed K."/>
            <person name="Tagua V.G."/>
            <person name="Talbot N.J."/>
            <person name="Thon M."/>
            <person name="De vries R.P."/>
            <person name="Wiebenga A."/>
            <person name="Yadav J.S."/>
            <person name="Braun E.L."/>
            <person name="Baker S."/>
            <person name="Garre V."/>
            <person name="Horwitz B."/>
            <person name="Torres-Martinez S."/>
            <person name="Idnurm A."/>
            <person name="Herrera-Estrella A."/>
            <person name="Gabaldon T."/>
            <person name="Grigoriev I.V."/>
        </authorList>
    </citation>
    <scope>NUCLEOTIDE SEQUENCE [LARGE SCALE GENOMIC DNA]</scope>
    <source>
        <strain evidence="2">NRRL 1555(-)</strain>
    </source>
</reference>